<evidence type="ECO:0000313" key="1">
    <source>
        <dbReference type="EMBL" id="CAH3028958.1"/>
    </source>
</evidence>
<organism evidence="1 2">
    <name type="scientific">Porites evermanni</name>
    <dbReference type="NCBI Taxonomy" id="104178"/>
    <lineage>
        <taxon>Eukaryota</taxon>
        <taxon>Metazoa</taxon>
        <taxon>Cnidaria</taxon>
        <taxon>Anthozoa</taxon>
        <taxon>Hexacorallia</taxon>
        <taxon>Scleractinia</taxon>
        <taxon>Fungiina</taxon>
        <taxon>Poritidae</taxon>
        <taxon>Porites</taxon>
    </lineage>
</organism>
<proteinExistence type="predicted"/>
<sequence length="63" mass="6827">IISAILINFAEIGRDVLAAVVRVNVPRKSLATACVTTEEELGFICDITLLMSGTWASSREFDV</sequence>
<gene>
    <name evidence="1" type="ORF">PEVE_00035229</name>
</gene>
<feature type="non-terminal residue" evidence="1">
    <location>
        <position position="1"/>
    </location>
</feature>
<name>A0ABN8MJX0_9CNID</name>
<dbReference type="Proteomes" id="UP001159427">
    <property type="component" value="Unassembled WGS sequence"/>
</dbReference>
<feature type="non-terminal residue" evidence="1">
    <location>
        <position position="63"/>
    </location>
</feature>
<evidence type="ECO:0000313" key="2">
    <source>
        <dbReference type="Proteomes" id="UP001159427"/>
    </source>
</evidence>
<reference evidence="1 2" key="1">
    <citation type="submission" date="2022-05" db="EMBL/GenBank/DDBJ databases">
        <authorList>
            <consortium name="Genoscope - CEA"/>
            <person name="William W."/>
        </authorList>
    </citation>
    <scope>NUCLEOTIDE SEQUENCE [LARGE SCALE GENOMIC DNA]</scope>
</reference>
<keyword evidence="2" id="KW-1185">Reference proteome</keyword>
<protein>
    <submittedName>
        <fullName evidence="1">Uncharacterized protein</fullName>
    </submittedName>
</protein>
<accession>A0ABN8MJX0</accession>
<dbReference type="EMBL" id="CALNXI010000543">
    <property type="protein sequence ID" value="CAH3028958.1"/>
    <property type="molecule type" value="Genomic_DNA"/>
</dbReference>
<comment type="caution">
    <text evidence="1">The sequence shown here is derived from an EMBL/GenBank/DDBJ whole genome shotgun (WGS) entry which is preliminary data.</text>
</comment>